<dbReference type="RefSeq" id="WP_155702298.1">
    <property type="nucleotide sequence ID" value="NZ_CP034235.1"/>
</dbReference>
<dbReference type="SUPFAM" id="SSF46689">
    <property type="entry name" value="Homeodomain-like"/>
    <property type="match status" value="2"/>
</dbReference>
<dbReference type="EMBL" id="CP034235">
    <property type="protein sequence ID" value="QGQ97196.1"/>
    <property type="molecule type" value="Genomic_DNA"/>
</dbReference>
<sequence>MLALQLTIPPLPQFITVGYATWRPGEIHFKRNFQVFDVLFIQKGTLFMTEEDISYEIKAGNILILEAGKTHWGHQKCVEDTEIYWLHFIHPVPTVTIDTKQITGSTIIKKGTDFDLAPAEQSMFLPKFIQTELSSFIPTLQAMVALHEKSSLLGALPLNSLLAHLLTLLQNTLIESSAPTRSSQHSKKIESYLKEHLLQSHSSQQIEAELGLNFDYLGRCLKKHTGMSPTQYLQYQRVEKAKSLLLYSNDTVPYIAEQVGIIDYNYFIRLFRKQTGLTPGAYRQKKQSYV</sequence>
<protein>
    <submittedName>
        <fullName evidence="5">AraC family transcriptional regulator</fullName>
    </submittedName>
</protein>
<dbReference type="GO" id="GO:0043565">
    <property type="term" value="F:sequence-specific DNA binding"/>
    <property type="evidence" value="ECO:0007669"/>
    <property type="project" value="InterPro"/>
</dbReference>
<dbReference type="InterPro" id="IPR009057">
    <property type="entry name" value="Homeodomain-like_sf"/>
</dbReference>
<dbReference type="AlphaFoldDB" id="A0A6B8RPA0"/>
<evidence type="ECO:0000256" key="1">
    <source>
        <dbReference type="ARBA" id="ARBA00023015"/>
    </source>
</evidence>
<dbReference type="PANTHER" id="PTHR43280:SF2">
    <property type="entry name" value="HTH-TYPE TRANSCRIPTIONAL REGULATOR EXSA"/>
    <property type="match status" value="1"/>
</dbReference>
<dbReference type="InterPro" id="IPR037923">
    <property type="entry name" value="HTH-like"/>
</dbReference>
<keyword evidence="2" id="KW-0238">DNA-binding</keyword>
<dbReference type="KEGG" id="ppsc:EHS13_21065"/>
<evidence type="ECO:0000313" key="5">
    <source>
        <dbReference type="EMBL" id="QGQ97196.1"/>
    </source>
</evidence>
<dbReference type="SMART" id="SM00342">
    <property type="entry name" value="HTH_ARAC"/>
    <property type="match status" value="1"/>
</dbReference>
<dbReference type="PROSITE" id="PS00041">
    <property type="entry name" value="HTH_ARAC_FAMILY_1"/>
    <property type="match status" value="1"/>
</dbReference>
<evidence type="ECO:0000256" key="3">
    <source>
        <dbReference type="ARBA" id="ARBA00023163"/>
    </source>
</evidence>
<keyword evidence="6" id="KW-1185">Reference proteome</keyword>
<evidence type="ECO:0000313" key="6">
    <source>
        <dbReference type="Proteomes" id="UP000426246"/>
    </source>
</evidence>
<name>A0A6B8RPA0_9BACL</name>
<dbReference type="InterPro" id="IPR018062">
    <property type="entry name" value="HTH_AraC-typ_CS"/>
</dbReference>
<dbReference type="Proteomes" id="UP000426246">
    <property type="component" value="Chromosome"/>
</dbReference>
<dbReference type="Pfam" id="PF12833">
    <property type="entry name" value="HTH_18"/>
    <property type="match status" value="1"/>
</dbReference>
<keyword evidence="1" id="KW-0805">Transcription regulation</keyword>
<gene>
    <name evidence="5" type="ORF">EHS13_21065</name>
</gene>
<evidence type="ECO:0000256" key="2">
    <source>
        <dbReference type="ARBA" id="ARBA00023125"/>
    </source>
</evidence>
<keyword evidence="3" id="KW-0804">Transcription</keyword>
<dbReference type="PROSITE" id="PS01124">
    <property type="entry name" value="HTH_ARAC_FAMILY_2"/>
    <property type="match status" value="1"/>
</dbReference>
<dbReference type="SUPFAM" id="SSF51215">
    <property type="entry name" value="Regulatory protein AraC"/>
    <property type="match status" value="1"/>
</dbReference>
<dbReference type="InterPro" id="IPR018060">
    <property type="entry name" value="HTH_AraC"/>
</dbReference>
<dbReference type="PANTHER" id="PTHR43280">
    <property type="entry name" value="ARAC-FAMILY TRANSCRIPTIONAL REGULATOR"/>
    <property type="match status" value="1"/>
</dbReference>
<feature type="domain" description="HTH araC/xylS-type" evidence="4">
    <location>
        <begin position="187"/>
        <end position="285"/>
    </location>
</feature>
<accession>A0A6B8RPA0</accession>
<organism evidence="5 6">
    <name type="scientific">Paenibacillus psychroresistens</name>
    <dbReference type="NCBI Taxonomy" id="1778678"/>
    <lineage>
        <taxon>Bacteria</taxon>
        <taxon>Bacillati</taxon>
        <taxon>Bacillota</taxon>
        <taxon>Bacilli</taxon>
        <taxon>Bacillales</taxon>
        <taxon>Paenibacillaceae</taxon>
        <taxon>Paenibacillus</taxon>
    </lineage>
</organism>
<evidence type="ECO:0000259" key="4">
    <source>
        <dbReference type="PROSITE" id="PS01124"/>
    </source>
</evidence>
<proteinExistence type="predicted"/>
<reference evidence="6" key="1">
    <citation type="submission" date="2018-11" db="EMBL/GenBank/DDBJ databases">
        <title>Complete genome sequence of Paenibacillus sp. ML311-T8.</title>
        <authorList>
            <person name="Nam Y.-D."/>
            <person name="Kang J."/>
            <person name="Chung W.-H."/>
            <person name="Park Y.S."/>
        </authorList>
    </citation>
    <scope>NUCLEOTIDE SEQUENCE [LARGE SCALE GENOMIC DNA]</scope>
    <source>
        <strain evidence="6">ML311-T8</strain>
    </source>
</reference>
<dbReference type="OrthoDB" id="192171at2"/>
<dbReference type="GO" id="GO:0003700">
    <property type="term" value="F:DNA-binding transcription factor activity"/>
    <property type="evidence" value="ECO:0007669"/>
    <property type="project" value="InterPro"/>
</dbReference>
<dbReference type="Gene3D" id="1.10.10.60">
    <property type="entry name" value="Homeodomain-like"/>
    <property type="match status" value="2"/>
</dbReference>